<protein>
    <submittedName>
        <fullName evidence="1">Uncharacterized protein</fullName>
    </submittedName>
</protein>
<dbReference type="Proteomes" id="UP000016584">
    <property type="component" value="Unassembled WGS sequence"/>
</dbReference>
<sequence length="79" mass="8856">MIFAAQHQNNHSMTEKTKALLKITIYGETASEQKRVYVIDNQSLKIDLNNLCPIGEQVNLKMIPNYGTKPSNLSPIAPE</sequence>
<comment type="caution">
    <text evidence="1">The sequence shown here is derived from an EMBL/GenBank/DDBJ whole genome shotgun (WGS) entry which is preliminary data.</text>
</comment>
<organism evidence="1 2">
    <name type="scientific">Sphingobacterium paucimobilis HER1398</name>
    <dbReference type="NCBI Taxonomy" id="1346330"/>
    <lineage>
        <taxon>Bacteria</taxon>
        <taxon>Pseudomonadati</taxon>
        <taxon>Bacteroidota</taxon>
        <taxon>Sphingobacteriia</taxon>
        <taxon>Sphingobacteriales</taxon>
        <taxon>Sphingobacteriaceae</taxon>
        <taxon>Sphingobacterium</taxon>
    </lineage>
</organism>
<evidence type="ECO:0000313" key="2">
    <source>
        <dbReference type="Proteomes" id="UP000016584"/>
    </source>
</evidence>
<dbReference type="AlphaFoldDB" id="U2HTP5"/>
<dbReference type="EMBL" id="ATDL01000015">
    <property type="protein sequence ID" value="ERJ58892.1"/>
    <property type="molecule type" value="Genomic_DNA"/>
</dbReference>
<accession>U2HTP5</accession>
<dbReference type="PATRIC" id="fig|1346330.5.peg.2223"/>
<evidence type="ECO:0000313" key="1">
    <source>
        <dbReference type="EMBL" id="ERJ58892.1"/>
    </source>
</evidence>
<proteinExistence type="predicted"/>
<gene>
    <name evidence="1" type="ORF">M472_08925</name>
</gene>
<keyword evidence="2" id="KW-1185">Reference proteome</keyword>
<reference evidence="1 2" key="1">
    <citation type="journal article" date="2013" name="Genome Announc.">
        <title>The Draft Genome Sequence of Sphingomonas paucimobilis Strain HER1398 (Proteobacteria), Host to the Giant PAU Phage, Indicates That It Is a Member of the Genus Sphingobacterium (Bacteroidetes).</title>
        <authorList>
            <person name="White R.A.III."/>
            <person name="Suttle C.A."/>
        </authorList>
    </citation>
    <scope>NUCLEOTIDE SEQUENCE [LARGE SCALE GENOMIC DNA]</scope>
    <source>
        <strain evidence="1 2">HER1398</strain>
    </source>
</reference>
<name>U2HTP5_9SPHI</name>